<dbReference type="Gene3D" id="3.40.50.10810">
    <property type="entry name" value="Tandem AAA-ATPase domain"/>
    <property type="match status" value="1"/>
</dbReference>
<dbReference type="PANTHER" id="PTHR10799">
    <property type="entry name" value="SNF2/RAD54 HELICASE FAMILY"/>
    <property type="match status" value="1"/>
</dbReference>
<dbReference type="Gene3D" id="3.40.50.300">
    <property type="entry name" value="P-loop containing nucleotide triphosphate hydrolases"/>
    <property type="match status" value="1"/>
</dbReference>
<sequence length="529" mass="60248">LRDYQIDGLKFMVEHYRQNLGTILGDEMGLGKTVQTISLFCYLKEKEGKRGPSLVVCPLSVLSSWTKELAFWAPSLKVLRLHNSGKSEKDKKILAENGTNYDVILTTYEMLKVPYLASFFSRTFFHYMVLDEGHKVKGHETLIAAAARRIHCENRLLLTGTPLQNNLVELWSLLELLYPDVFTTLKPFEESFNLNENHIDSNMLFQAQKLLDLFMLRRLKSRVEALLPEKLETRVYCPLSKMQVFWYRALLMKDSALLEKLDRDNEDDDDDDEGISKSSRNVLSNLFMQLRKCSQHPYLFPGAEGSNPEETTVSDLVGASGKFSVLDSLLRTLCQKGHRVVLFSQFTMVLNLLEDYCDMRGWKFARFDGGTSRAKRSYLVNQFNVEHSPFFLFLMSTKSGGMGLNLQSADTCILFDSDWNPQNDLQAMARVHRIGQKKKVHVYRLISAHTVEERIVERAAKKLLLDKAVNHDSNETDASTDKNSLTGTGTGMGVKDMLKDIKFGAQAIFGGNTSFELPTLEEIDQITNR</sequence>
<dbReference type="GO" id="GO:0005524">
    <property type="term" value="F:ATP binding"/>
    <property type="evidence" value="ECO:0007669"/>
    <property type="project" value="InterPro"/>
</dbReference>
<keyword evidence="5" id="KW-1185">Reference proteome</keyword>
<dbReference type="SUPFAM" id="SSF52540">
    <property type="entry name" value="P-loop containing nucleoside triphosphate hydrolases"/>
    <property type="match status" value="2"/>
</dbReference>
<dbReference type="SMART" id="SM00487">
    <property type="entry name" value="DEXDc"/>
    <property type="match status" value="1"/>
</dbReference>
<evidence type="ECO:0000256" key="1">
    <source>
        <dbReference type="ARBA" id="ARBA00022801"/>
    </source>
</evidence>
<dbReference type="InterPro" id="IPR049730">
    <property type="entry name" value="SNF2/RAD54-like_C"/>
</dbReference>
<dbReference type="PROSITE" id="PS51192">
    <property type="entry name" value="HELICASE_ATP_BIND_1"/>
    <property type="match status" value="1"/>
</dbReference>
<evidence type="ECO:0000313" key="4">
    <source>
        <dbReference type="EMBL" id="OEU22352.1"/>
    </source>
</evidence>
<evidence type="ECO:0000259" key="3">
    <source>
        <dbReference type="PROSITE" id="PS51194"/>
    </source>
</evidence>
<dbReference type="GO" id="GO:0016787">
    <property type="term" value="F:hydrolase activity"/>
    <property type="evidence" value="ECO:0007669"/>
    <property type="project" value="UniProtKB-KW"/>
</dbReference>
<evidence type="ECO:0000313" key="5">
    <source>
        <dbReference type="Proteomes" id="UP000095751"/>
    </source>
</evidence>
<accession>A0A1E7FW17</accession>
<dbReference type="InterPro" id="IPR027417">
    <property type="entry name" value="P-loop_NTPase"/>
</dbReference>
<dbReference type="InterPro" id="IPR014001">
    <property type="entry name" value="Helicase_ATP-bd"/>
</dbReference>
<dbReference type="InterPro" id="IPR038718">
    <property type="entry name" value="SNF2-like_sf"/>
</dbReference>
<dbReference type="Proteomes" id="UP000095751">
    <property type="component" value="Unassembled WGS sequence"/>
</dbReference>
<feature type="domain" description="Helicase ATP-binding" evidence="2">
    <location>
        <begin position="13"/>
        <end position="180"/>
    </location>
</feature>
<dbReference type="Pfam" id="PF00176">
    <property type="entry name" value="SNF2-rel_dom"/>
    <property type="match status" value="1"/>
</dbReference>
<organism evidence="4 5">
    <name type="scientific">Fragilariopsis cylindrus CCMP1102</name>
    <dbReference type="NCBI Taxonomy" id="635003"/>
    <lineage>
        <taxon>Eukaryota</taxon>
        <taxon>Sar</taxon>
        <taxon>Stramenopiles</taxon>
        <taxon>Ochrophyta</taxon>
        <taxon>Bacillariophyta</taxon>
        <taxon>Bacillariophyceae</taxon>
        <taxon>Bacillariophycidae</taxon>
        <taxon>Bacillariales</taxon>
        <taxon>Bacillariaceae</taxon>
        <taxon>Fragilariopsis</taxon>
    </lineage>
</organism>
<evidence type="ECO:0000259" key="2">
    <source>
        <dbReference type="PROSITE" id="PS51192"/>
    </source>
</evidence>
<dbReference type="EMBL" id="KV784353">
    <property type="protein sequence ID" value="OEU22352.1"/>
    <property type="molecule type" value="Genomic_DNA"/>
</dbReference>
<keyword evidence="1" id="KW-0378">Hydrolase</keyword>
<dbReference type="InterPro" id="IPR001650">
    <property type="entry name" value="Helicase_C-like"/>
</dbReference>
<dbReference type="OrthoDB" id="40739at2759"/>
<dbReference type="PROSITE" id="PS51194">
    <property type="entry name" value="HELICASE_CTER"/>
    <property type="match status" value="1"/>
</dbReference>
<dbReference type="SMART" id="SM00490">
    <property type="entry name" value="HELICc"/>
    <property type="match status" value="1"/>
</dbReference>
<dbReference type="KEGG" id="fcy:FRACYDRAFT_157361"/>
<dbReference type="AlphaFoldDB" id="A0A1E7FW17"/>
<proteinExistence type="predicted"/>
<dbReference type="CDD" id="cd17919">
    <property type="entry name" value="DEXHc_Snf"/>
    <property type="match status" value="1"/>
</dbReference>
<feature type="domain" description="Helicase C-terminal" evidence="3">
    <location>
        <begin position="325"/>
        <end position="484"/>
    </location>
</feature>
<gene>
    <name evidence="4" type="ORF">FRACYDRAFT_157361</name>
</gene>
<feature type="non-terminal residue" evidence="4">
    <location>
        <position position="529"/>
    </location>
</feature>
<feature type="non-terminal residue" evidence="4">
    <location>
        <position position="1"/>
    </location>
</feature>
<reference evidence="4 5" key="1">
    <citation type="submission" date="2016-09" db="EMBL/GenBank/DDBJ databases">
        <title>Extensive genetic diversity and differential bi-allelic expression allows diatom success in the polar Southern Ocean.</title>
        <authorList>
            <consortium name="DOE Joint Genome Institute"/>
            <person name="Mock T."/>
            <person name="Otillar R.P."/>
            <person name="Strauss J."/>
            <person name="Dupont C."/>
            <person name="Frickenhaus S."/>
            <person name="Maumus F."/>
            <person name="Mcmullan M."/>
            <person name="Sanges R."/>
            <person name="Schmutz J."/>
            <person name="Toseland A."/>
            <person name="Valas R."/>
            <person name="Veluchamy A."/>
            <person name="Ward B.J."/>
            <person name="Allen A."/>
            <person name="Barry K."/>
            <person name="Falciatore A."/>
            <person name="Ferrante M."/>
            <person name="Fortunato A.E."/>
            <person name="Gloeckner G."/>
            <person name="Gruber A."/>
            <person name="Hipkin R."/>
            <person name="Janech M."/>
            <person name="Kroth P."/>
            <person name="Leese F."/>
            <person name="Lindquist E."/>
            <person name="Lyon B.R."/>
            <person name="Martin J."/>
            <person name="Mayer C."/>
            <person name="Parker M."/>
            <person name="Quesneville H."/>
            <person name="Raymond J."/>
            <person name="Uhlig C."/>
            <person name="Valentin K.U."/>
            <person name="Worden A.Z."/>
            <person name="Armbrust E.V."/>
            <person name="Bowler C."/>
            <person name="Green B."/>
            <person name="Moulton V."/>
            <person name="Van Oosterhout C."/>
            <person name="Grigoriev I."/>
        </authorList>
    </citation>
    <scope>NUCLEOTIDE SEQUENCE [LARGE SCALE GENOMIC DNA]</scope>
    <source>
        <strain evidence="4 5">CCMP1102</strain>
    </source>
</reference>
<name>A0A1E7FW17_9STRA</name>
<dbReference type="InterPro" id="IPR000330">
    <property type="entry name" value="SNF2_N"/>
</dbReference>
<protein>
    <submittedName>
        <fullName evidence="4">SNF2_N-domain-containing protein</fullName>
    </submittedName>
</protein>
<dbReference type="CDD" id="cd18793">
    <property type="entry name" value="SF2_C_SNF"/>
    <property type="match status" value="1"/>
</dbReference>
<dbReference type="Pfam" id="PF00271">
    <property type="entry name" value="Helicase_C"/>
    <property type="match status" value="1"/>
</dbReference>
<dbReference type="InParanoid" id="A0A1E7FW17"/>